<dbReference type="Pfam" id="PF13333">
    <property type="entry name" value="rve_2"/>
    <property type="match status" value="1"/>
</dbReference>
<accession>A0ABP8PQD7</accession>
<protein>
    <recommendedName>
        <fullName evidence="1">Integrase catalytic domain-containing protein</fullName>
    </recommendedName>
</protein>
<dbReference type="InterPro" id="IPR050900">
    <property type="entry name" value="Transposase_IS3/IS150/IS904"/>
</dbReference>
<dbReference type="PANTHER" id="PTHR46889">
    <property type="entry name" value="TRANSPOSASE INSF FOR INSERTION SEQUENCE IS3B-RELATED"/>
    <property type="match status" value="1"/>
</dbReference>
<comment type="caution">
    <text evidence="2">The sequence shown here is derived from an EMBL/GenBank/DDBJ whole genome shotgun (WGS) entry which is preliminary data.</text>
</comment>
<evidence type="ECO:0000259" key="1">
    <source>
        <dbReference type="PROSITE" id="PS50994"/>
    </source>
</evidence>
<organism evidence="2 3">
    <name type="scientific">Rhodococcus olei</name>
    <dbReference type="NCBI Taxonomy" id="2161675"/>
    <lineage>
        <taxon>Bacteria</taxon>
        <taxon>Bacillati</taxon>
        <taxon>Actinomycetota</taxon>
        <taxon>Actinomycetes</taxon>
        <taxon>Mycobacteriales</taxon>
        <taxon>Nocardiaceae</taxon>
        <taxon>Rhodococcus</taxon>
    </lineage>
</organism>
<dbReference type="InterPro" id="IPR036397">
    <property type="entry name" value="RNaseH_sf"/>
</dbReference>
<reference evidence="3" key="1">
    <citation type="journal article" date="2019" name="Int. J. Syst. Evol. Microbiol.">
        <title>The Global Catalogue of Microorganisms (GCM) 10K type strain sequencing project: providing services to taxonomists for standard genome sequencing and annotation.</title>
        <authorList>
            <consortium name="The Broad Institute Genomics Platform"/>
            <consortium name="The Broad Institute Genome Sequencing Center for Infectious Disease"/>
            <person name="Wu L."/>
            <person name="Ma J."/>
        </authorList>
    </citation>
    <scope>NUCLEOTIDE SEQUENCE [LARGE SCALE GENOMIC DNA]</scope>
    <source>
        <strain evidence="3">JCM 32206</strain>
    </source>
</reference>
<dbReference type="Gene3D" id="3.30.420.10">
    <property type="entry name" value="Ribonuclease H-like superfamily/Ribonuclease H"/>
    <property type="match status" value="1"/>
</dbReference>
<dbReference type="SUPFAM" id="SSF53098">
    <property type="entry name" value="Ribonuclease H-like"/>
    <property type="match status" value="1"/>
</dbReference>
<dbReference type="PANTHER" id="PTHR46889:SF4">
    <property type="entry name" value="TRANSPOSASE INSO FOR INSERTION SEQUENCE ELEMENT IS911B-RELATED"/>
    <property type="match status" value="1"/>
</dbReference>
<dbReference type="EMBL" id="BAABFB010000078">
    <property type="protein sequence ID" value="GAA4491086.1"/>
    <property type="molecule type" value="Genomic_DNA"/>
</dbReference>
<feature type="domain" description="Integrase catalytic" evidence="1">
    <location>
        <begin position="1"/>
        <end position="140"/>
    </location>
</feature>
<evidence type="ECO:0000313" key="3">
    <source>
        <dbReference type="Proteomes" id="UP001501183"/>
    </source>
</evidence>
<keyword evidence="3" id="KW-1185">Reference proteome</keyword>
<gene>
    <name evidence="2" type="ORF">GCM10023094_55350</name>
</gene>
<proteinExistence type="predicted"/>
<dbReference type="Proteomes" id="UP001501183">
    <property type="component" value="Unassembled WGS sequence"/>
</dbReference>
<evidence type="ECO:0000313" key="2">
    <source>
        <dbReference type="EMBL" id="GAA4491086.1"/>
    </source>
</evidence>
<dbReference type="PROSITE" id="PS50994">
    <property type="entry name" value="INTEGRASE"/>
    <property type="match status" value="1"/>
</dbReference>
<dbReference type="Pfam" id="PF00665">
    <property type="entry name" value="rve"/>
    <property type="match status" value="1"/>
</dbReference>
<name>A0ABP8PQD7_9NOCA</name>
<dbReference type="InterPro" id="IPR012337">
    <property type="entry name" value="RNaseH-like_sf"/>
</dbReference>
<sequence length="146" mass="15866">MIDPFSRTLLAYPTSVHPDARLAGDAIKIAGAVRGGRAAIDGVVFHTDRGSTYTAKSFTDLCGHLGLRQSMGRVGSCFDNAAAEAFFSTLEHEVLSRHHFTTRDQARQVVVGWCLDFYNTRRRHSAAGLQSPADYERIAADQPAAA</sequence>
<dbReference type="InterPro" id="IPR001584">
    <property type="entry name" value="Integrase_cat-core"/>
</dbReference>